<accession>S9QZ07</accession>
<evidence type="ECO:0000256" key="5">
    <source>
        <dbReference type="RuleBase" id="RU363041"/>
    </source>
</evidence>
<organism evidence="6 7">
    <name type="scientific">Rubellimicrobium thermophilum DSM 16684</name>
    <dbReference type="NCBI Taxonomy" id="1123069"/>
    <lineage>
        <taxon>Bacteria</taxon>
        <taxon>Pseudomonadati</taxon>
        <taxon>Pseudomonadota</taxon>
        <taxon>Alphaproteobacteria</taxon>
        <taxon>Rhodobacterales</taxon>
        <taxon>Roseobacteraceae</taxon>
        <taxon>Rubellimicrobium</taxon>
    </lineage>
</organism>
<evidence type="ECO:0000256" key="1">
    <source>
        <dbReference type="ARBA" id="ARBA00004141"/>
    </source>
</evidence>
<keyword evidence="4 5" id="KW-0472">Membrane</keyword>
<dbReference type="Proteomes" id="UP000015346">
    <property type="component" value="Unassembled WGS sequence"/>
</dbReference>
<dbReference type="RefSeq" id="WP_021097926.1">
    <property type="nucleotide sequence ID" value="NZ_KE557321.1"/>
</dbReference>
<reference evidence="6 7" key="1">
    <citation type="journal article" date="2013" name="Stand. Genomic Sci.">
        <title>Genome sequence of the reddish-pigmented Rubellimicrobium thermophilum type strain (DSM 16684(T)), a member of the Roseobacter clade.</title>
        <authorList>
            <person name="Fiebig A."/>
            <person name="Riedel T."/>
            <person name="Gronow S."/>
            <person name="Petersen J."/>
            <person name="Klenk H.P."/>
            <person name="Goker M."/>
        </authorList>
    </citation>
    <scope>NUCLEOTIDE SEQUENCE [LARGE SCALE GENOMIC DNA]</scope>
    <source>
        <strain evidence="6 7">DSM 16684</strain>
    </source>
</reference>
<feature type="transmembrane region" description="Helical" evidence="5">
    <location>
        <begin position="56"/>
        <end position="74"/>
    </location>
</feature>
<keyword evidence="5" id="KW-1003">Cell membrane</keyword>
<feature type="transmembrane region" description="Helical" evidence="5">
    <location>
        <begin position="119"/>
        <end position="137"/>
    </location>
</feature>
<dbReference type="InterPro" id="IPR002781">
    <property type="entry name" value="TM_pro_TauE-like"/>
</dbReference>
<name>S9QZ07_9RHOB</name>
<protein>
    <recommendedName>
        <fullName evidence="5">Probable membrane transporter protein</fullName>
    </recommendedName>
</protein>
<gene>
    <name evidence="6" type="ORF">ruthe_01839</name>
</gene>
<dbReference type="AlphaFoldDB" id="S9QZ07"/>
<sequence length="281" mass="28095">MTAQLTLGSLALLGAAGVAAGIVGGLLAGLLGVGGGIVIVPALYLAFTATGLGGTSAMQVAVATSLATIVFTALSSSRAHHRRGAVDMALLRRWTPWLAMGVVLGSLLGAVLDGRAMIAVFAAVALAVSATMLFGRGMPTTAPRHASPFAWAVTGLFAGGVSALMGIGGGTVCVPVLSHLGYDIRRAVGTSSALGLVIGLPGTLVYILAGLGQEGLPPFSLGYVNLPALALIVPFTTGFAVWGARIAHAIPMRALRICFGLFLAATAIRMIIDLLSAGSPA</sequence>
<keyword evidence="7" id="KW-1185">Reference proteome</keyword>
<feature type="transmembrane region" description="Helical" evidence="5">
    <location>
        <begin position="94"/>
        <end position="112"/>
    </location>
</feature>
<dbReference type="GO" id="GO:0005886">
    <property type="term" value="C:plasma membrane"/>
    <property type="evidence" value="ECO:0007669"/>
    <property type="project" value="UniProtKB-SubCell"/>
</dbReference>
<dbReference type="HOGENOM" id="CLU_045498_6_0_5"/>
<feature type="transmembrane region" description="Helical" evidence="5">
    <location>
        <begin position="189"/>
        <end position="209"/>
    </location>
</feature>
<dbReference type="PANTHER" id="PTHR43483">
    <property type="entry name" value="MEMBRANE TRANSPORTER PROTEIN HI_0806-RELATED"/>
    <property type="match status" value="1"/>
</dbReference>
<keyword evidence="3 5" id="KW-1133">Transmembrane helix</keyword>
<dbReference type="OrthoDB" id="457670at2"/>
<feature type="transmembrane region" description="Helical" evidence="5">
    <location>
        <begin position="149"/>
        <end position="177"/>
    </location>
</feature>
<feature type="transmembrane region" description="Helical" evidence="5">
    <location>
        <begin position="254"/>
        <end position="272"/>
    </location>
</feature>
<keyword evidence="2 5" id="KW-0812">Transmembrane</keyword>
<evidence type="ECO:0000256" key="3">
    <source>
        <dbReference type="ARBA" id="ARBA00022989"/>
    </source>
</evidence>
<evidence type="ECO:0000313" key="7">
    <source>
        <dbReference type="Proteomes" id="UP000015346"/>
    </source>
</evidence>
<proteinExistence type="inferred from homology"/>
<comment type="caution">
    <text evidence="6">The sequence shown here is derived from an EMBL/GenBank/DDBJ whole genome shotgun (WGS) entry which is preliminary data.</text>
</comment>
<evidence type="ECO:0000256" key="2">
    <source>
        <dbReference type="ARBA" id="ARBA00022692"/>
    </source>
</evidence>
<feature type="transmembrane region" description="Helical" evidence="5">
    <location>
        <begin position="30"/>
        <end position="49"/>
    </location>
</feature>
<dbReference type="STRING" id="1123069.ruthe_01839"/>
<comment type="similarity">
    <text evidence="5">Belongs to the 4-toluene sulfonate uptake permease (TSUP) (TC 2.A.102) family.</text>
</comment>
<feature type="transmembrane region" description="Helical" evidence="5">
    <location>
        <begin position="221"/>
        <end position="242"/>
    </location>
</feature>
<comment type="subcellular location">
    <subcellularLocation>
        <location evidence="5">Cell membrane</location>
        <topology evidence="5">Multi-pass membrane protein</topology>
    </subcellularLocation>
    <subcellularLocation>
        <location evidence="1">Membrane</location>
        <topology evidence="1">Multi-pass membrane protein</topology>
    </subcellularLocation>
</comment>
<dbReference type="Pfam" id="PF01925">
    <property type="entry name" value="TauE"/>
    <property type="match status" value="1"/>
</dbReference>
<dbReference type="PANTHER" id="PTHR43483:SF3">
    <property type="entry name" value="MEMBRANE TRANSPORTER PROTEIN HI_0806-RELATED"/>
    <property type="match status" value="1"/>
</dbReference>
<evidence type="ECO:0000256" key="4">
    <source>
        <dbReference type="ARBA" id="ARBA00023136"/>
    </source>
</evidence>
<evidence type="ECO:0000313" key="6">
    <source>
        <dbReference type="EMBL" id="EPX84842.1"/>
    </source>
</evidence>
<dbReference type="EMBL" id="AOLV01000019">
    <property type="protein sequence ID" value="EPX84842.1"/>
    <property type="molecule type" value="Genomic_DNA"/>
</dbReference>
<dbReference type="PATRIC" id="fig|1123069.3.peg.1805"/>